<organism evidence="2 3">
    <name type="scientific">Selenihalanaerobacter shriftii</name>
    <dbReference type="NCBI Taxonomy" id="142842"/>
    <lineage>
        <taxon>Bacteria</taxon>
        <taxon>Bacillati</taxon>
        <taxon>Bacillota</taxon>
        <taxon>Clostridia</taxon>
        <taxon>Halanaerobiales</taxon>
        <taxon>Halobacteroidaceae</taxon>
        <taxon>Selenihalanaerobacter</taxon>
    </lineage>
</organism>
<dbReference type="RefSeq" id="WP_078810068.1">
    <property type="nucleotide sequence ID" value="NZ_FUWM01000012.1"/>
</dbReference>
<dbReference type="Pfam" id="PF07796">
    <property type="entry name" value="DUF1638"/>
    <property type="match status" value="1"/>
</dbReference>
<accession>A0A1T4MUM3</accession>
<evidence type="ECO:0000259" key="1">
    <source>
        <dbReference type="Pfam" id="PF07796"/>
    </source>
</evidence>
<evidence type="ECO:0000313" key="3">
    <source>
        <dbReference type="Proteomes" id="UP000190625"/>
    </source>
</evidence>
<dbReference type="EMBL" id="FUWM01000012">
    <property type="protein sequence ID" value="SJZ70673.1"/>
    <property type="molecule type" value="Genomic_DNA"/>
</dbReference>
<evidence type="ECO:0000313" key="2">
    <source>
        <dbReference type="EMBL" id="SJZ70673.1"/>
    </source>
</evidence>
<dbReference type="Proteomes" id="UP000190625">
    <property type="component" value="Unassembled WGS sequence"/>
</dbReference>
<name>A0A1T4MUM3_9FIRM</name>
<sequence length="217" mass="24991">MENIIVACNTLRDEIRFVVDDLGVHYPILWIDSGLHNVPNKLNTAIQDQINKIENVENIILLFGSCGNSLVGLSSSNARIIFPKVDDCISLFLGGNERRQKIDREIASYYFTRGYLRNEANIWQEYTYCVNKYGPEKAEVIFDKMLHNYERLSVIDTGAYKPEEILPEISDMAEEFNLTHEIVKGSLKLVYKAFSGEWDKDFVIIEPEKVINYDDVI</sequence>
<dbReference type="AlphaFoldDB" id="A0A1T4MUM3"/>
<proteinExistence type="predicted"/>
<gene>
    <name evidence="2" type="ORF">SAMN02745118_01595</name>
</gene>
<feature type="domain" description="DUF1638" evidence="1">
    <location>
        <begin position="30"/>
        <end position="192"/>
    </location>
</feature>
<protein>
    <recommendedName>
        <fullName evidence="1">DUF1638 domain-containing protein</fullName>
    </recommendedName>
</protein>
<dbReference type="OrthoDB" id="9787351at2"/>
<dbReference type="STRING" id="142842.SAMN02745118_01595"/>
<keyword evidence="3" id="KW-1185">Reference proteome</keyword>
<dbReference type="InterPro" id="IPR012437">
    <property type="entry name" value="DUF1638"/>
</dbReference>
<reference evidence="3" key="1">
    <citation type="submission" date="2017-02" db="EMBL/GenBank/DDBJ databases">
        <authorList>
            <person name="Varghese N."/>
            <person name="Submissions S."/>
        </authorList>
    </citation>
    <scope>NUCLEOTIDE SEQUENCE [LARGE SCALE GENOMIC DNA]</scope>
    <source>
        <strain evidence="3">ATCC BAA-73</strain>
    </source>
</reference>